<organism evidence="2 3">
    <name type="scientific">Agrococcus jenensis</name>
    <dbReference type="NCBI Taxonomy" id="46353"/>
    <lineage>
        <taxon>Bacteria</taxon>
        <taxon>Bacillati</taxon>
        <taxon>Actinomycetota</taxon>
        <taxon>Actinomycetes</taxon>
        <taxon>Micrococcales</taxon>
        <taxon>Microbacteriaceae</taxon>
        <taxon>Agrococcus</taxon>
    </lineage>
</organism>
<proteinExistence type="predicted"/>
<comment type="caution">
    <text evidence="2">The sequence shown here is derived from an EMBL/GenBank/DDBJ whole genome shotgun (WGS) entry which is preliminary data.</text>
</comment>
<feature type="chain" id="PRO_5018070671" description="Extracellular nuclease" evidence="1">
    <location>
        <begin position="28"/>
        <end position="1097"/>
    </location>
</feature>
<dbReference type="InterPro" id="IPR047971">
    <property type="entry name" value="ExeM-like"/>
</dbReference>
<protein>
    <recommendedName>
        <fullName evidence="4">Extracellular nuclease</fullName>
    </recommendedName>
</protein>
<dbReference type="EMBL" id="RKHJ01000001">
    <property type="protein sequence ID" value="ROR66137.1"/>
    <property type="molecule type" value="Genomic_DNA"/>
</dbReference>
<dbReference type="PANTHER" id="PTHR42834:SF1">
    <property type="entry name" value="ENDONUCLEASE_EXONUCLEASE_PHOSPHATASE FAMILY PROTEIN (AFU_ORTHOLOGUE AFUA_3G09210)"/>
    <property type="match status" value="1"/>
</dbReference>
<dbReference type="PANTHER" id="PTHR42834">
    <property type="entry name" value="ENDONUCLEASE/EXONUCLEASE/PHOSPHATASE FAMILY PROTEIN (AFU_ORTHOLOGUE AFUA_3G09210)"/>
    <property type="match status" value="1"/>
</dbReference>
<keyword evidence="1" id="KW-0732">Signal</keyword>
<dbReference type="InterPro" id="IPR036691">
    <property type="entry name" value="Endo/exonu/phosph_ase_sf"/>
</dbReference>
<dbReference type="CDD" id="cd10283">
    <property type="entry name" value="MnuA_DNase1-like"/>
    <property type="match status" value="1"/>
</dbReference>
<evidence type="ECO:0000313" key="3">
    <source>
        <dbReference type="Proteomes" id="UP000275456"/>
    </source>
</evidence>
<feature type="signal peptide" evidence="1">
    <location>
        <begin position="1"/>
        <end position="27"/>
    </location>
</feature>
<evidence type="ECO:0008006" key="4">
    <source>
        <dbReference type="Google" id="ProtNLM"/>
    </source>
</evidence>
<dbReference type="AlphaFoldDB" id="A0A3N2ASW8"/>
<dbReference type="Proteomes" id="UP000275456">
    <property type="component" value="Unassembled WGS sequence"/>
</dbReference>
<dbReference type="InterPro" id="IPR007253">
    <property type="entry name" value="Cell_wall-bd_2"/>
</dbReference>
<dbReference type="Gene3D" id="3.60.10.10">
    <property type="entry name" value="Endonuclease/exonuclease/phosphatase"/>
    <property type="match status" value="1"/>
</dbReference>
<evidence type="ECO:0000256" key="1">
    <source>
        <dbReference type="SAM" id="SignalP"/>
    </source>
</evidence>
<dbReference type="RefSeq" id="WP_123697146.1">
    <property type="nucleotide sequence ID" value="NZ_RKHJ01000001.1"/>
</dbReference>
<gene>
    <name evidence="2" type="ORF">EDD26_1512</name>
</gene>
<sequence>MRARTLLGTSTVAALALTGLVAVPAHAAEHPVINEFSADVSSTDGGAEYVEVLGTPGADLSATHSVVVVKGDNPHDQAGQVLQSNPAPVLDGAGFGLVSYPENGIQNGSVSILLVEGTATVGQVVDADLDGTIDAGVGFTVVDGVGVHDGGADDLTWGTRLGVAFDGAAFDPGGASRVPDGTDTEAAADWVRNAFSGAGIAGRTGTPAPGEAWNTPGAPNRVAEVEEPPVDATCGSDAVIAIGAVQGSGDATTMGGQAVTVEGVVTRTFQGSSAVAGFTLQDVGDRDVATSDAIYVAASGAAVAEGDVVQVAGTADESSGLTRLTNATLLDCGEGTLPAAVAVTLPLDDAESTESMLVTLTQELTILEYFNFGRFGEVVVGTERQVQPTAVAAPGSAEAAAVRASNAANRITIDDGRSAQNADPAIHPGNLQPLSLENRFRGGDTITGITGVLDYAFGLWRLQPTEAGTFEAENPREAAPQIDGATLEVASFNVLNYFTTLDSRGAVTAEEFGRQEAKIVAAIDELDSAIVGLLEIENNDGLALETLVAALNEVAGPNADGSAHWAGIDTGTLGTDEITTALIYQPALVAPEGDHAVLDASVDPRFDTSLNRPALAQSFRDLATDRVVTVAVNHLKSKGSACEGDTGTPEQGNCNAVRTLAADALSDWLAMDPTGVETDGSLIIGDLNSYDDEDPITTLEAAGYTDLLQQFQGEDAYTYVFDGQIGYLDYGLADAALLPSVVGADEWHANADEPSIFDYTMAFKAPAQDALFAPDPYRASDHDAVVIGLAFEAAPPVETVVETYAGDDRYATNVETSEALFEPGTDVLIASGQVFADALAAGPAAARADASLLLTPTDGLLPVTVAELERLQPATVTIVGGTPSVSSATAAQITEVVPNAAVSRIAGADRYQTAALVAERYFGDATEVLLASGEQFADAVSASGVASAVGDLPVLLTPRATASEHTIDAIESLGADTAVVLGSSATVTDATVRAYRAEGFTVPRVAGADRYATNALLVERLVTPTDDQAIAIASGTNYPDALSASMVAGAHRAPVLLAASTCVTLDVEELIAALAPTTVYNVGGLPTLASNAWRTGC</sequence>
<dbReference type="SUPFAM" id="SSF56219">
    <property type="entry name" value="DNase I-like"/>
    <property type="match status" value="1"/>
</dbReference>
<reference evidence="2 3" key="1">
    <citation type="submission" date="2018-11" db="EMBL/GenBank/DDBJ databases">
        <title>Sequencing the genomes of 1000 actinobacteria strains.</title>
        <authorList>
            <person name="Klenk H.-P."/>
        </authorList>
    </citation>
    <scope>NUCLEOTIDE SEQUENCE [LARGE SCALE GENOMIC DNA]</scope>
    <source>
        <strain evidence="2 3">DSM 9580</strain>
    </source>
</reference>
<name>A0A3N2ASW8_9MICO</name>
<dbReference type="CDD" id="cd04486">
    <property type="entry name" value="YhcR_OBF_like"/>
    <property type="match status" value="1"/>
</dbReference>
<dbReference type="Gene3D" id="3.40.50.12090">
    <property type="match status" value="1"/>
</dbReference>
<evidence type="ECO:0000313" key="2">
    <source>
        <dbReference type="EMBL" id="ROR66137.1"/>
    </source>
</evidence>
<accession>A0A3N2ASW8</accession>
<keyword evidence="3" id="KW-1185">Reference proteome</keyword>
<dbReference type="OrthoDB" id="1016457at2"/>
<dbReference type="Pfam" id="PF04122">
    <property type="entry name" value="CW_binding_2"/>
    <property type="match status" value="3"/>
</dbReference>
<dbReference type="NCBIfam" id="NF033681">
    <property type="entry name" value="ExeM_NucH_DNase"/>
    <property type="match status" value="1"/>
</dbReference>